<dbReference type="RefSeq" id="WP_003058633.1">
    <property type="nucleotide sequence ID" value="NZ_AOUO01000035.1"/>
</dbReference>
<protein>
    <submittedName>
        <fullName evidence="1">Uncharacterized protein</fullName>
    </submittedName>
</protein>
<organism evidence="1 2">
    <name type="scientific">Amycolatopsis vancoresmycina DSM 44592</name>
    <dbReference type="NCBI Taxonomy" id="1292037"/>
    <lineage>
        <taxon>Bacteria</taxon>
        <taxon>Bacillati</taxon>
        <taxon>Actinomycetota</taxon>
        <taxon>Actinomycetes</taxon>
        <taxon>Pseudonocardiales</taxon>
        <taxon>Pseudonocardiaceae</taxon>
        <taxon>Amycolatopsis</taxon>
    </lineage>
</organism>
<dbReference type="Proteomes" id="UP000014139">
    <property type="component" value="Unassembled WGS sequence"/>
</dbReference>
<dbReference type="AlphaFoldDB" id="R1GF69"/>
<dbReference type="EMBL" id="AOUO01000035">
    <property type="protein sequence ID" value="EOD69922.1"/>
    <property type="molecule type" value="Genomic_DNA"/>
</dbReference>
<proteinExistence type="predicted"/>
<comment type="caution">
    <text evidence="1">The sequence shown here is derived from an EMBL/GenBank/DDBJ whole genome shotgun (WGS) entry which is preliminary data.</text>
</comment>
<accession>R1GF69</accession>
<name>R1GF69_9PSEU</name>
<dbReference type="PATRIC" id="fig|1292037.4.peg.723"/>
<gene>
    <name evidence="1" type="ORF">H480_03683</name>
</gene>
<evidence type="ECO:0000313" key="1">
    <source>
        <dbReference type="EMBL" id="EOD69922.1"/>
    </source>
</evidence>
<evidence type="ECO:0000313" key="2">
    <source>
        <dbReference type="Proteomes" id="UP000014139"/>
    </source>
</evidence>
<sequence>MTVRLVIARPLPGTVGGSRRVVHVFPVPAEETTPERLTAYCGETFGPGELELLERPLGMPCVTCLHRAPTPESAEQPAIEQ</sequence>
<dbReference type="OrthoDB" id="3625434at2"/>
<reference evidence="1 2" key="1">
    <citation type="submission" date="2013-02" db="EMBL/GenBank/DDBJ databases">
        <title>Draft genome sequence of Amycolatopsis vancoresmycina strain DSM 44592T.</title>
        <authorList>
            <person name="Kumar S."/>
            <person name="Kaur N."/>
            <person name="Kaur C."/>
            <person name="Raghava G.P.S."/>
            <person name="Mayilraj S."/>
        </authorList>
    </citation>
    <scope>NUCLEOTIDE SEQUENCE [LARGE SCALE GENOMIC DNA]</scope>
    <source>
        <strain evidence="1 2">DSM 44592</strain>
    </source>
</reference>
<keyword evidence="2" id="KW-1185">Reference proteome</keyword>